<accession>A0ABV2B489</accession>
<evidence type="ECO:0000313" key="2">
    <source>
        <dbReference type="Proteomes" id="UP001460888"/>
    </source>
</evidence>
<evidence type="ECO:0000313" key="1">
    <source>
        <dbReference type="EMBL" id="MES1930234.1"/>
    </source>
</evidence>
<organism evidence="1 2">
    <name type="scientific">Salinisphaera dokdonensis CL-ES53</name>
    <dbReference type="NCBI Taxonomy" id="1304272"/>
    <lineage>
        <taxon>Bacteria</taxon>
        <taxon>Pseudomonadati</taxon>
        <taxon>Pseudomonadota</taxon>
        <taxon>Gammaproteobacteria</taxon>
        <taxon>Salinisphaerales</taxon>
        <taxon>Salinisphaeraceae</taxon>
        <taxon>Salinisphaera</taxon>
    </lineage>
</organism>
<dbReference type="Proteomes" id="UP001460888">
    <property type="component" value="Unassembled WGS sequence"/>
</dbReference>
<protein>
    <submittedName>
        <fullName evidence="1">Uncharacterized protein</fullName>
    </submittedName>
</protein>
<reference evidence="1 2" key="1">
    <citation type="submission" date="2013-03" db="EMBL/GenBank/DDBJ databases">
        <title>Salinisphaera dokdonensis CL-ES53 Genome Sequencing.</title>
        <authorList>
            <person name="Li C."/>
            <person name="Lai Q."/>
            <person name="Shao Z."/>
        </authorList>
    </citation>
    <scope>NUCLEOTIDE SEQUENCE [LARGE SCALE GENOMIC DNA]</scope>
    <source>
        <strain evidence="1 2">CL-ES53</strain>
    </source>
</reference>
<dbReference type="EMBL" id="APND01000004">
    <property type="protein sequence ID" value="MES1930234.1"/>
    <property type="molecule type" value="Genomic_DNA"/>
</dbReference>
<proteinExistence type="predicted"/>
<name>A0ABV2B489_9GAMM</name>
<comment type="caution">
    <text evidence="1">The sequence shown here is derived from an EMBL/GenBank/DDBJ whole genome shotgun (WGS) entry which is preliminary data.</text>
</comment>
<keyword evidence="2" id="KW-1185">Reference proteome</keyword>
<gene>
    <name evidence="1" type="ORF">SADO_13303</name>
</gene>
<sequence length="108" mass="11441">MAIVATGVHATGDSRSMGNAATLVNGQRIHVCAQPNTLAATGVIPTYPCHDTRHTDAAFVSDAELVQVLAYAASGRLFLEPEFRVLVQCMTQGQKVVGHFIQHGILGL</sequence>